<name>A0AAQ1L1P0_9FIRM</name>
<dbReference type="GeneID" id="57962283"/>
<reference evidence="1 4" key="2">
    <citation type="journal article" date="2020" name="Cell Host Microbe">
        <title>Functional and Genomic Variation between Human-Derived Isolates of Lachnospiraceae Reveals Inter- and Intra-Species Diversity.</title>
        <authorList>
            <person name="Sorbara M.T."/>
            <person name="Littmann E.R."/>
            <person name="Fontana E."/>
            <person name="Moody T.U."/>
            <person name="Kohout C.E."/>
            <person name="Gjonbalaj M."/>
            <person name="Eaton V."/>
            <person name="Seok R."/>
            <person name="Leiner I.M."/>
            <person name="Pamer E.G."/>
        </authorList>
    </citation>
    <scope>NUCLEOTIDE SEQUENCE [LARGE SCALE GENOMIC DNA]</scope>
    <source>
        <strain evidence="1 4">MSK.2.26</strain>
    </source>
</reference>
<gene>
    <name evidence="2" type="ORF">FOC47_14025</name>
    <name evidence="1" type="ORF">G5B26_16770</name>
</gene>
<dbReference type="Proteomes" id="UP000501069">
    <property type="component" value="Chromosome"/>
</dbReference>
<dbReference type="RefSeq" id="WP_002587155.1">
    <property type="nucleotide sequence ID" value="NZ_CABKQO010000003.1"/>
</dbReference>
<organism evidence="1 4">
    <name type="scientific">Enterocloster clostridioformis</name>
    <dbReference type="NCBI Taxonomy" id="1531"/>
    <lineage>
        <taxon>Bacteria</taxon>
        <taxon>Bacillati</taxon>
        <taxon>Bacillota</taxon>
        <taxon>Clostridia</taxon>
        <taxon>Lachnospirales</taxon>
        <taxon>Lachnospiraceae</taxon>
        <taxon>Enterocloster</taxon>
    </lineage>
</organism>
<accession>A0AAQ1L1P0</accession>
<evidence type="ECO:0000313" key="2">
    <source>
        <dbReference type="EMBL" id="QIX91557.1"/>
    </source>
</evidence>
<evidence type="ECO:0000313" key="3">
    <source>
        <dbReference type="Proteomes" id="UP000501069"/>
    </source>
</evidence>
<dbReference type="AlphaFoldDB" id="A0AAQ1L1P0"/>
<sequence length="378" mass="43283">MMRLKNFKRTEFIIVVFVLCTVNVGCSHIDRQEQEQNITKTEQEETVVSLPIPSTEDIEISEKNDTGTQKQIEIEKIKQYAEENAEKDRNAILEALGNVEADNRCDKAVLYIKDSYPDYFSNDALIKESIEYGHYLVSVYQDSEGIDNGRGRYFEMGKIVSEVAQDIYLGKRTLIDDTVIEKMRELESLLQQMYDQYYGGYKGEVSQPDEKILISNHPILNKTPFFAASLGDVLTSSYEEYSSAETEDGYWDFFEEAGIIYATGEPEKETDFSSKRIRGVVLTTPQYEFCCGLKVGINVQDLMEMDLIFNESSLENIPNYSFLTFLKEKFDCDEVYIATEALSYDATYSNLIYRLLAFVKNDKVIAVSVDDTLSTLQE</sequence>
<evidence type="ECO:0000313" key="1">
    <source>
        <dbReference type="EMBL" id="NSJ45203.1"/>
    </source>
</evidence>
<reference evidence="2 3" key="1">
    <citation type="submission" date="2019-11" db="EMBL/GenBank/DDBJ databases">
        <title>FDA dAtabase for Regulatory Grade micrObial Sequences (FDA-ARGOS): Supporting development and validation of Infectious Disease Dx tests.</title>
        <authorList>
            <person name="Turner S."/>
            <person name="Byrd R."/>
            <person name="Tallon L."/>
            <person name="Sadzewicz L."/>
            <person name="Vavikolanu K."/>
            <person name="Mehta A."/>
            <person name="Aluvathingal J."/>
            <person name="Nadendla S."/>
            <person name="Myers T."/>
            <person name="Yan Y."/>
            <person name="Sichtig H."/>
        </authorList>
    </citation>
    <scope>NUCLEOTIDE SEQUENCE [LARGE SCALE GENOMIC DNA]</scope>
    <source>
        <strain evidence="2 3">FDAARGOS_739</strain>
    </source>
</reference>
<dbReference type="EMBL" id="JAAISW010000031">
    <property type="protein sequence ID" value="NSJ45203.1"/>
    <property type="molecule type" value="Genomic_DNA"/>
</dbReference>
<proteinExistence type="predicted"/>
<dbReference type="EMBL" id="CP050964">
    <property type="protein sequence ID" value="QIX91557.1"/>
    <property type="molecule type" value="Genomic_DNA"/>
</dbReference>
<evidence type="ECO:0000313" key="4">
    <source>
        <dbReference type="Proteomes" id="UP000719916"/>
    </source>
</evidence>
<dbReference type="Proteomes" id="UP000719916">
    <property type="component" value="Unassembled WGS sequence"/>
</dbReference>
<reference evidence="1" key="3">
    <citation type="submission" date="2020-02" db="EMBL/GenBank/DDBJ databases">
        <authorList>
            <person name="Littmann E."/>
            <person name="Sorbara M."/>
        </authorList>
    </citation>
    <scope>NUCLEOTIDE SEQUENCE</scope>
    <source>
        <strain evidence="1">MSK.2.26</strain>
    </source>
</reference>
<protein>
    <submittedName>
        <fullName evidence="1">Uncharacterized protein</fullName>
    </submittedName>
</protein>